<evidence type="ECO:0000313" key="3">
    <source>
        <dbReference type="EMBL" id="VFK29780.1"/>
    </source>
</evidence>
<sequence>MIQAPDFTDTEVGIIQSAVNERYRKEIRLEMADTECRLDPDTTVLTSCPTVFWQEKETNFVVIKTAEEQYRCQFFGRELDMYGAGRKEYDDIKECTMGLLQAQADYERMRSEERDEGFAGVRPKDAEEEEFM</sequence>
<reference evidence="2" key="1">
    <citation type="submission" date="2019-02" db="EMBL/GenBank/DDBJ databases">
        <authorList>
            <person name="Gruber-Vodicka R. H."/>
            <person name="Seah K. B. B."/>
        </authorList>
    </citation>
    <scope>NUCLEOTIDE SEQUENCE</scope>
    <source>
        <strain evidence="2">BECK_S312</strain>
        <strain evidence="3">BECK_S426</strain>
    </source>
</reference>
<feature type="region of interest" description="Disordered" evidence="1">
    <location>
        <begin position="110"/>
        <end position="132"/>
    </location>
</feature>
<evidence type="ECO:0000313" key="2">
    <source>
        <dbReference type="EMBL" id="VFK13714.1"/>
    </source>
</evidence>
<dbReference type="EMBL" id="CAADFM010000093">
    <property type="protein sequence ID" value="VFK13714.1"/>
    <property type="molecule type" value="Genomic_DNA"/>
</dbReference>
<evidence type="ECO:0000256" key="1">
    <source>
        <dbReference type="SAM" id="MobiDB-lite"/>
    </source>
</evidence>
<name>A0A450W9H6_9GAMM</name>
<dbReference type="EMBL" id="CAADFP010000095">
    <property type="protein sequence ID" value="VFK29780.1"/>
    <property type="molecule type" value="Genomic_DNA"/>
</dbReference>
<protein>
    <submittedName>
        <fullName evidence="2">Uncharacterized protein</fullName>
    </submittedName>
</protein>
<organism evidence="2">
    <name type="scientific">Candidatus Kentrum sp. LPFa</name>
    <dbReference type="NCBI Taxonomy" id="2126335"/>
    <lineage>
        <taxon>Bacteria</taxon>
        <taxon>Pseudomonadati</taxon>
        <taxon>Pseudomonadota</taxon>
        <taxon>Gammaproteobacteria</taxon>
        <taxon>Candidatus Kentrum</taxon>
    </lineage>
</organism>
<gene>
    <name evidence="2" type="ORF">BECKLPF1236A_GA0070988_1009310</name>
    <name evidence="3" type="ORF">BECKLPF1236C_GA0070990_100952</name>
</gene>
<dbReference type="AlphaFoldDB" id="A0A450W9H6"/>
<accession>A0A450W9H6</accession>
<proteinExistence type="predicted"/>
<feature type="compositionally biased region" description="Basic and acidic residues" evidence="1">
    <location>
        <begin position="110"/>
        <end position="125"/>
    </location>
</feature>